<keyword evidence="1" id="KW-0812">Transmembrane</keyword>
<accession>A0ABR0SVM9</accession>
<name>A0ABR0SVM9_9HYPO</name>
<proteinExistence type="predicted"/>
<feature type="chain" id="PRO_5045200484" evidence="2">
    <location>
        <begin position="21"/>
        <end position="129"/>
    </location>
</feature>
<keyword evidence="4" id="KW-1185">Reference proteome</keyword>
<reference evidence="3 4" key="1">
    <citation type="submission" date="2024-01" db="EMBL/GenBank/DDBJ databases">
        <title>Complete genome of Cladobotryum mycophilum ATHUM6906.</title>
        <authorList>
            <person name="Christinaki A.C."/>
            <person name="Myridakis A.I."/>
            <person name="Kouvelis V.N."/>
        </authorList>
    </citation>
    <scope>NUCLEOTIDE SEQUENCE [LARGE SCALE GENOMIC DNA]</scope>
    <source>
        <strain evidence="3 4">ATHUM6906</strain>
    </source>
</reference>
<evidence type="ECO:0000256" key="2">
    <source>
        <dbReference type="SAM" id="SignalP"/>
    </source>
</evidence>
<organism evidence="3 4">
    <name type="scientific">Cladobotryum mycophilum</name>
    <dbReference type="NCBI Taxonomy" id="491253"/>
    <lineage>
        <taxon>Eukaryota</taxon>
        <taxon>Fungi</taxon>
        <taxon>Dikarya</taxon>
        <taxon>Ascomycota</taxon>
        <taxon>Pezizomycotina</taxon>
        <taxon>Sordariomycetes</taxon>
        <taxon>Hypocreomycetidae</taxon>
        <taxon>Hypocreales</taxon>
        <taxon>Hypocreaceae</taxon>
        <taxon>Cladobotryum</taxon>
    </lineage>
</organism>
<dbReference type="EMBL" id="JAVFKD010000004">
    <property type="protein sequence ID" value="KAK5996064.1"/>
    <property type="molecule type" value="Genomic_DNA"/>
</dbReference>
<evidence type="ECO:0000313" key="3">
    <source>
        <dbReference type="EMBL" id="KAK5996064.1"/>
    </source>
</evidence>
<gene>
    <name evidence="3" type="ORF">PT974_04491</name>
</gene>
<comment type="caution">
    <text evidence="3">The sequence shown here is derived from an EMBL/GenBank/DDBJ whole genome shotgun (WGS) entry which is preliminary data.</text>
</comment>
<keyword evidence="1" id="KW-0472">Membrane</keyword>
<protein>
    <submittedName>
        <fullName evidence="3">Uncharacterized protein</fullName>
    </submittedName>
</protein>
<keyword evidence="1" id="KW-1133">Transmembrane helix</keyword>
<keyword evidence="2" id="KW-0732">Signal</keyword>
<dbReference type="Proteomes" id="UP001338125">
    <property type="component" value="Unassembled WGS sequence"/>
</dbReference>
<sequence length="129" mass="13751">MLIKYLLAFVTAGLINPGLAIPNAIRPAPISPAAQAHAFPVARILNAEGMAQGHRNVTGPRRAGMIRGYRTIAGWNAVAVVSASRIRLLLAPAPMSALVPTAYSAMMLLAIVVIRQTMERTASGFVFRF</sequence>
<feature type="signal peptide" evidence="2">
    <location>
        <begin position="1"/>
        <end position="20"/>
    </location>
</feature>
<evidence type="ECO:0000256" key="1">
    <source>
        <dbReference type="SAM" id="Phobius"/>
    </source>
</evidence>
<evidence type="ECO:0000313" key="4">
    <source>
        <dbReference type="Proteomes" id="UP001338125"/>
    </source>
</evidence>
<feature type="transmembrane region" description="Helical" evidence="1">
    <location>
        <begin position="95"/>
        <end position="114"/>
    </location>
</feature>